<comment type="caution">
    <text evidence="8">The sequence shown here is derived from an EMBL/GenBank/DDBJ whole genome shotgun (WGS) entry which is preliminary data.</text>
</comment>
<dbReference type="RefSeq" id="WP_259428694.1">
    <property type="nucleotide sequence ID" value="NZ_JANWTC010000015.1"/>
</dbReference>
<evidence type="ECO:0000256" key="2">
    <source>
        <dbReference type="ARBA" id="ARBA00022617"/>
    </source>
</evidence>
<dbReference type="InterPro" id="IPR001128">
    <property type="entry name" value="Cyt_P450"/>
</dbReference>
<dbReference type="SUPFAM" id="SSF48264">
    <property type="entry name" value="Cytochrome P450"/>
    <property type="match status" value="1"/>
</dbReference>
<comment type="similarity">
    <text evidence="1 7">Belongs to the cytochrome P450 family.</text>
</comment>
<dbReference type="PROSITE" id="PS00086">
    <property type="entry name" value="CYTOCHROME_P450"/>
    <property type="match status" value="1"/>
</dbReference>
<proteinExistence type="inferred from homology"/>
<sequence length="377" mass="41245">MNTDPTGRDPRKFGDELLAPPRCPVAHTSDGEVLVLGHAEAVEVAADPQRFSSAVSAHLQLPNGLDGEEHARFRALIDAYLEPAVVEKHEDAFRRTAHHVATEALAADSVDAVLDIGARFAVGSMTAWLGWPEELEERLLAWVVENFAATRSGDRNRTAAVATEFDGIIAEVVRPRLENPAAFDDVTCQLVHDTSLGRKLEFPEIVSILRNWTGGDLGSMALSIGVILHALAHEPELQERLRQGVAREEFTAIADELLRRDNPFVSNRRITTCPVTLGGVELPRGQRVRIHWTAANRDPEKFVDPDAFQPAENAAANLVWGTGPHYCPGKPLSMLELRAMIEELLALAHISPADGEAVRAVHPVGGWRRFTVALRAV</sequence>
<dbReference type="PANTHER" id="PTHR46696">
    <property type="entry name" value="P450, PUTATIVE (EUROFUNG)-RELATED"/>
    <property type="match status" value="1"/>
</dbReference>
<dbReference type="Gene3D" id="1.10.630.10">
    <property type="entry name" value="Cytochrome P450"/>
    <property type="match status" value="1"/>
</dbReference>
<keyword evidence="5 7" id="KW-0408">Iron</keyword>
<name>A0ABT2G0W1_9CORY</name>
<keyword evidence="9" id="KW-1185">Reference proteome</keyword>
<keyword evidence="3 7" id="KW-0479">Metal-binding</keyword>
<dbReference type="InterPro" id="IPR017972">
    <property type="entry name" value="Cyt_P450_CS"/>
</dbReference>
<dbReference type="PRINTS" id="PR00359">
    <property type="entry name" value="BP450"/>
</dbReference>
<keyword evidence="6 7" id="KW-0503">Monooxygenase</keyword>
<evidence type="ECO:0000256" key="5">
    <source>
        <dbReference type="ARBA" id="ARBA00023004"/>
    </source>
</evidence>
<dbReference type="Proteomes" id="UP001205965">
    <property type="component" value="Unassembled WGS sequence"/>
</dbReference>
<evidence type="ECO:0000256" key="7">
    <source>
        <dbReference type="RuleBase" id="RU000461"/>
    </source>
</evidence>
<keyword evidence="4 7" id="KW-0560">Oxidoreductase</keyword>
<organism evidence="8 9">
    <name type="scientific">Corynebacterium lemuris</name>
    <dbReference type="NCBI Taxonomy" id="1859292"/>
    <lineage>
        <taxon>Bacteria</taxon>
        <taxon>Bacillati</taxon>
        <taxon>Actinomycetota</taxon>
        <taxon>Actinomycetes</taxon>
        <taxon>Mycobacteriales</taxon>
        <taxon>Corynebacteriaceae</taxon>
        <taxon>Corynebacterium</taxon>
    </lineage>
</organism>
<evidence type="ECO:0000313" key="9">
    <source>
        <dbReference type="Proteomes" id="UP001205965"/>
    </source>
</evidence>
<dbReference type="EMBL" id="JANWTC010000015">
    <property type="protein sequence ID" value="MCS5480635.1"/>
    <property type="molecule type" value="Genomic_DNA"/>
</dbReference>
<evidence type="ECO:0000313" key="8">
    <source>
        <dbReference type="EMBL" id="MCS5480635.1"/>
    </source>
</evidence>
<keyword evidence="2 7" id="KW-0349">Heme</keyword>
<dbReference type="InterPro" id="IPR036396">
    <property type="entry name" value="Cyt_P450_sf"/>
</dbReference>
<gene>
    <name evidence="8" type="ORF">NYP18_13370</name>
</gene>
<reference evidence="8 9" key="1">
    <citation type="submission" date="2022-08" db="EMBL/GenBank/DDBJ databases">
        <title>YIM 101645 draft genome.</title>
        <authorList>
            <person name="Chen X."/>
        </authorList>
    </citation>
    <scope>NUCLEOTIDE SEQUENCE [LARGE SCALE GENOMIC DNA]</scope>
    <source>
        <strain evidence="8 9">YIM 101645</strain>
    </source>
</reference>
<evidence type="ECO:0000256" key="4">
    <source>
        <dbReference type="ARBA" id="ARBA00023002"/>
    </source>
</evidence>
<protein>
    <submittedName>
        <fullName evidence="8">Cytochrome P450</fullName>
    </submittedName>
</protein>
<dbReference type="Pfam" id="PF00067">
    <property type="entry name" value="p450"/>
    <property type="match status" value="1"/>
</dbReference>
<evidence type="ECO:0000256" key="3">
    <source>
        <dbReference type="ARBA" id="ARBA00022723"/>
    </source>
</evidence>
<dbReference type="InterPro" id="IPR002397">
    <property type="entry name" value="Cyt_P450_B"/>
</dbReference>
<dbReference type="PANTHER" id="PTHR46696:SF6">
    <property type="entry name" value="P450, PUTATIVE (EUROFUNG)-RELATED"/>
    <property type="match status" value="1"/>
</dbReference>
<accession>A0ABT2G0W1</accession>
<evidence type="ECO:0000256" key="1">
    <source>
        <dbReference type="ARBA" id="ARBA00010617"/>
    </source>
</evidence>
<evidence type="ECO:0000256" key="6">
    <source>
        <dbReference type="ARBA" id="ARBA00023033"/>
    </source>
</evidence>